<dbReference type="GO" id="GO:0090729">
    <property type="term" value="F:toxin activity"/>
    <property type="evidence" value="ECO:0007669"/>
    <property type="project" value="UniProtKB-KW"/>
</dbReference>
<dbReference type="GO" id="GO:0000287">
    <property type="term" value="F:magnesium ion binding"/>
    <property type="evidence" value="ECO:0007669"/>
    <property type="project" value="UniProtKB-UniRule"/>
</dbReference>
<dbReference type="GO" id="GO:0016787">
    <property type="term" value="F:hydrolase activity"/>
    <property type="evidence" value="ECO:0007669"/>
    <property type="project" value="UniProtKB-KW"/>
</dbReference>
<evidence type="ECO:0000313" key="11">
    <source>
        <dbReference type="Proteomes" id="UP000484076"/>
    </source>
</evidence>
<name>A0A8X8H0A9_9RHOB</name>
<organism evidence="10 11">
    <name type="scientific">Fertoeibacter niger</name>
    <dbReference type="NCBI Taxonomy" id="2656921"/>
    <lineage>
        <taxon>Bacteria</taxon>
        <taxon>Pseudomonadati</taxon>
        <taxon>Pseudomonadota</taxon>
        <taxon>Alphaproteobacteria</taxon>
        <taxon>Rhodobacterales</taxon>
        <taxon>Paracoccaceae</taxon>
        <taxon>Fertoeibacter</taxon>
    </lineage>
</organism>
<keyword evidence="6 8" id="KW-0460">Magnesium</keyword>
<keyword evidence="3 8" id="KW-0540">Nuclease</keyword>
<protein>
    <recommendedName>
        <fullName evidence="8">Ribonuclease VapC</fullName>
        <shortName evidence="8">RNase VapC</shortName>
        <ecNumber evidence="8">3.1.-.-</ecNumber>
    </recommendedName>
    <alternativeName>
        <fullName evidence="8">Toxin VapC</fullName>
    </alternativeName>
</protein>
<dbReference type="Pfam" id="PF01850">
    <property type="entry name" value="PIN"/>
    <property type="match status" value="1"/>
</dbReference>
<dbReference type="InterPro" id="IPR022907">
    <property type="entry name" value="VapC_family"/>
</dbReference>
<dbReference type="AlphaFoldDB" id="A0A8X8H0A9"/>
<feature type="binding site" evidence="8">
    <location>
        <position position="5"/>
    </location>
    <ligand>
        <name>Mg(2+)</name>
        <dbReference type="ChEBI" id="CHEBI:18420"/>
    </ligand>
</feature>
<evidence type="ECO:0000256" key="2">
    <source>
        <dbReference type="ARBA" id="ARBA00022649"/>
    </source>
</evidence>
<dbReference type="PANTHER" id="PTHR33653:SF1">
    <property type="entry name" value="RIBONUCLEASE VAPC2"/>
    <property type="match status" value="1"/>
</dbReference>
<evidence type="ECO:0000256" key="6">
    <source>
        <dbReference type="ARBA" id="ARBA00022842"/>
    </source>
</evidence>
<keyword evidence="2 8" id="KW-1277">Toxin-antitoxin system</keyword>
<dbReference type="Gene3D" id="3.40.50.1010">
    <property type="entry name" value="5'-nuclease"/>
    <property type="match status" value="1"/>
</dbReference>
<dbReference type="RefSeq" id="WP_152824119.1">
    <property type="nucleotide sequence ID" value="NZ_WHUT02000002.1"/>
</dbReference>
<evidence type="ECO:0000313" key="10">
    <source>
        <dbReference type="EMBL" id="NUB43844.1"/>
    </source>
</evidence>
<dbReference type="SUPFAM" id="SSF88723">
    <property type="entry name" value="PIN domain-like"/>
    <property type="match status" value="1"/>
</dbReference>
<dbReference type="HAMAP" id="MF_00265">
    <property type="entry name" value="VapC_Nob1"/>
    <property type="match status" value="1"/>
</dbReference>
<dbReference type="PANTHER" id="PTHR33653">
    <property type="entry name" value="RIBONUCLEASE VAPC2"/>
    <property type="match status" value="1"/>
</dbReference>
<keyword evidence="5 8" id="KW-0378">Hydrolase</keyword>
<feature type="domain" description="PIN" evidence="9">
    <location>
        <begin position="2"/>
        <end position="122"/>
    </location>
</feature>
<proteinExistence type="inferred from homology"/>
<dbReference type="EC" id="3.1.-.-" evidence="8"/>
<evidence type="ECO:0000256" key="7">
    <source>
        <dbReference type="ARBA" id="ARBA00038093"/>
    </source>
</evidence>
<dbReference type="InterPro" id="IPR002716">
    <property type="entry name" value="PIN_dom"/>
</dbReference>
<evidence type="ECO:0000256" key="3">
    <source>
        <dbReference type="ARBA" id="ARBA00022722"/>
    </source>
</evidence>
<evidence type="ECO:0000256" key="1">
    <source>
        <dbReference type="ARBA" id="ARBA00001946"/>
    </source>
</evidence>
<evidence type="ECO:0000256" key="5">
    <source>
        <dbReference type="ARBA" id="ARBA00022801"/>
    </source>
</evidence>
<dbReference type="InterPro" id="IPR029060">
    <property type="entry name" value="PIN-like_dom_sf"/>
</dbReference>
<evidence type="ECO:0000256" key="4">
    <source>
        <dbReference type="ARBA" id="ARBA00022723"/>
    </source>
</evidence>
<dbReference type="GO" id="GO:0004540">
    <property type="term" value="F:RNA nuclease activity"/>
    <property type="evidence" value="ECO:0007669"/>
    <property type="project" value="InterPro"/>
</dbReference>
<keyword evidence="8" id="KW-0800">Toxin</keyword>
<sequence>MIIIDTNAVSELMRASPDPAVLTWFAGHGANALFLTAVSEAELRTGAAILPAGQRRDRLVDAINAMIDQDFAGRILPFDSSAARSYAEIAASRRTVGKPIMDADCQIAAIARACNAPIATRNVGDFEDCGIDVINPWNAT</sequence>
<dbReference type="InterPro" id="IPR050556">
    <property type="entry name" value="Type_II_TA_system_RNase"/>
</dbReference>
<comment type="similarity">
    <text evidence="7 8">Belongs to the PINc/VapC protein family.</text>
</comment>
<dbReference type="Proteomes" id="UP000484076">
    <property type="component" value="Unassembled WGS sequence"/>
</dbReference>
<comment type="caution">
    <text evidence="10">The sequence shown here is derived from an EMBL/GenBank/DDBJ whole genome shotgun (WGS) entry which is preliminary data.</text>
</comment>
<reference evidence="10" key="1">
    <citation type="submission" date="2020-05" db="EMBL/GenBank/DDBJ databases">
        <title>Fertoebacter nigrum gen. nov., sp. nov., a new member of the family Rhodobacteraceae.</title>
        <authorList>
            <person name="Szuroczki S."/>
            <person name="Abbaszade G."/>
            <person name="Buni D."/>
            <person name="Schumann P."/>
            <person name="Toth E."/>
        </authorList>
    </citation>
    <scope>NUCLEOTIDE SEQUENCE</scope>
    <source>
        <strain evidence="10">RG-N-1a</strain>
    </source>
</reference>
<dbReference type="EMBL" id="WHUT02000002">
    <property type="protein sequence ID" value="NUB43844.1"/>
    <property type="molecule type" value="Genomic_DNA"/>
</dbReference>
<comment type="function">
    <text evidence="8">Toxic component of a toxin-antitoxin (TA) system. An RNase.</text>
</comment>
<gene>
    <name evidence="8" type="primary">vapC</name>
    <name evidence="10" type="ORF">GEU84_005575</name>
</gene>
<keyword evidence="4 8" id="KW-0479">Metal-binding</keyword>
<keyword evidence="11" id="KW-1185">Reference proteome</keyword>
<dbReference type="CDD" id="cd18731">
    <property type="entry name" value="PIN_NgFitB-like"/>
    <property type="match status" value="1"/>
</dbReference>
<evidence type="ECO:0000256" key="8">
    <source>
        <dbReference type="HAMAP-Rule" id="MF_00265"/>
    </source>
</evidence>
<accession>A0A8X8H0A9</accession>
<comment type="cofactor">
    <cofactor evidence="1 8">
        <name>Mg(2+)</name>
        <dbReference type="ChEBI" id="CHEBI:18420"/>
    </cofactor>
</comment>
<feature type="binding site" evidence="8">
    <location>
        <position position="104"/>
    </location>
    <ligand>
        <name>Mg(2+)</name>
        <dbReference type="ChEBI" id="CHEBI:18420"/>
    </ligand>
</feature>
<evidence type="ECO:0000259" key="9">
    <source>
        <dbReference type="Pfam" id="PF01850"/>
    </source>
</evidence>